<evidence type="ECO:0000313" key="4">
    <source>
        <dbReference type="EMBL" id="NMP25159.1"/>
    </source>
</evidence>
<sequence length="365" mass="41746">MRHIREILRLHHAGQTDRAIGRSLGVHHTTVGDLLKRVQAAELSWPLPDIGDAELERRLYPGNQGRPRTRPEPDWPRIHQDLRTTKGMTLELAWLEYQREHPDGALQYSQFCVHYHRWCKRLDVVLRQPHQPGDKVFVDYAGPTVPVIDRDTGETHPAQIFVAVLGYSHYVFAEAHPDQSVSSWIQGHVHAFQAFGGVPACVVPDNLKAAVQQPHPYEPYLHPSYLEMAQYYDTVIVPARVRKPTHKAPAETGVQLVERWVLAVLRKRQFFTLAELNAAIADCVAWLNARPFQKWEGCRATLKAAEPLQPLPIHPFEPGAWTQARVHPDYHIQVDSRYYSVPYYLVGETVEVRTTAHTVEIFHQG</sequence>
<dbReference type="PROSITE" id="PS50994">
    <property type="entry name" value="INTEGRASE"/>
    <property type="match status" value="1"/>
</dbReference>
<evidence type="ECO:0000259" key="2">
    <source>
        <dbReference type="PROSITE" id="PS50532"/>
    </source>
</evidence>
<dbReference type="PANTHER" id="PTHR35004">
    <property type="entry name" value="TRANSPOSASE RV3428C-RELATED"/>
    <property type="match status" value="1"/>
</dbReference>
<dbReference type="InterPro" id="IPR017895">
    <property type="entry name" value="HTH_IS408/IS1162_type"/>
</dbReference>
<reference evidence="4 5" key="1">
    <citation type="submission" date="2020-04" db="EMBL/GenBank/DDBJ databases">
        <authorList>
            <person name="Zhang R."/>
            <person name="Schippers A."/>
        </authorList>
    </citation>
    <scope>NUCLEOTIDE SEQUENCE [LARGE SCALE GENOMIC DNA]</scope>
    <source>
        <strain evidence="4 5">DSM 109850</strain>
    </source>
</reference>
<name>A0A7Y0Q6B6_9FIRM</name>
<dbReference type="InterPro" id="IPR001584">
    <property type="entry name" value="Integrase_cat-core"/>
</dbReference>
<dbReference type="GO" id="GO:0003676">
    <property type="term" value="F:nucleic acid binding"/>
    <property type="evidence" value="ECO:0007669"/>
    <property type="project" value="InterPro"/>
</dbReference>
<organism evidence="4 5">
    <name type="scientific">Sulfobacillus harzensis</name>
    <dbReference type="NCBI Taxonomy" id="2729629"/>
    <lineage>
        <taxon>Bacteria</taxon>
        <taxon>Bacillati</taxon>
        <taxon>Bacillota</taxon>
        <taxon>Clostridia</taxon>
        <taxon>Eubacteriales</taxon>
        <taxon>Clostridiales Family XVII. Incertae Sedis</taxon>
        <taxon>Sulfobacillus</taxon>
    </lineage>
</organism>
<dbReference type="Pfam" id="PF00665">
    <property type="entry name" value="rve"/>
    <property type="match status" value="1"/>
</dbReference>
<evidence type="ECO:0000259" key="3">
    <source>
        <dbReference type="PROSITE" id="PS50994"/>
    </source>
</evidence>
<dbReference type="InterPro" id="IPR054353">
    <property type="entry name" value="IstA-like_C"/>
</dbReference>
<dbReference type="PROSITE" id="PS50532">
    <property type="entry name" value="HTH_IS408"/>
    <property type="match status" value="1"/>
</dbReference>
<dbReference type="Proteomes" id="UP000533476">
    <property type="component" value="Unassembled WGS sequence"/>
</dbReference>
<proteinExistence type="inferred from homology"/>
<keyword evidence="5" id="KW-1185">Reference proteome</keyword>
<dbReference type="InterPro" id="IPR012337">
    <property type="entry name" value="RNaseH-like_sf"/>
</dbReference>
<comment type="similarity">
    <text evidence="1">Belongs to the transposase IS21/IS408/IS1162 family.</text>
</comment>
<dbReference type="GO" id="GO:0015074">
    <property type="term" value="P:DNA integration"/>
    <property type="evidence" value="ECO:0007669"/>
    <property type="project" value="InterPro"/>
</dbReference>
<protein>
    <submittedName>
        <fullName evidence="4">IS21 family transposase</fullName>
    </submittedName>
</protein>
<dbReference type="Gene3D" id="3.30.420.10">
    <property type="entry name" value="Ribonuclease H-like superfamily/Ribonuclease H"/>
    <property type="match status" value="1"/>
</dbReference>
<dbReference type="NCBIfam" id="NF033546">
    <property type="entry name" value="transpos_IS21"/>
    <property type="match status" value="1"/>
</dbReference>
<gene>
    <name evidence="4" type="ORF">HIJ39_22965</name>
</gene>
<accession>A0A7Y0Q6B6</accession>
<comment type="caution">
    <text evidence="4">The sequence shown here is derived from an EMBL/GenBank/DDBJ whole genome shotgun (WGS) entry which is preliminary data.</text>
</comment>
<dbReference type="InterPro" id="IPR036397">
    <property type="entry name" value="RNaseH_sf"/>
</dbReference>
<feature type="non-terminal residue" evidence="4">
    <location>
        <position position="365"/>
    </location>
</feature>
<feature type="domain" description="HTH IS408-type" evidence="2">
    <location>
        <begin position="4"/>
        <end position="82"/>
    </location>
</feature>
<dbReference type="RefSeq" id="WP_169103348.1">
    <property type="nucleotide sequence ID" value="NZ_JABBVZ010000273.1"/>
</dbReference>
<dbReference type="EMBL" id="JABBVZ010000273">
    <property type="protein sequence ID" value="NMP25159.1"/>
    <property type="molecule type" value="Genomic_DNA"/>
</dbReference>
<feature type="domain" description="Integrase catalytic" evidence="3">
    <location>
        <begin position="128"/>
        <end position="315"/>
    </location>
</feature>
<dbReference type="PANTHER" id="PTHR35004:SF8">
    <property type="entry name" value="TRANSPOSASE RV3428C-RELATED"/>
    <property type="match status" value="1"/>
</dbReference>
<evidence type="ECO:0000313" key="5">
    <source>
        <dbReference type="Proteomes" id="UP000533476"/>
    </source>
</evidence>
<dbReference type="Pfam" id="PF22483">
    <property type="entry name" value="Mu-transpos_C_2"/>
    <property type="match status" value="1"/>
</dbReference>
<evidence type="ECO:0000256" key="1">
    <source>
        <dbReference type="ARBA" id="ARBA00009277"/>
    </source>
</evidence>
<dbReference type="AlphaFoldDB" id="A0A7Y0Q6B6"/>
<dbReference type="SUPFAM" id="SSF53098">
    <property type="entry name" value="Ribonuclease H-like"/>
    <property type="match status" value="1"/>
</dbReference>